<reference evidence="3 4" key="1">
    <citation type="submission" date="2019-03" db="EMBL/GenBank/DDBJ databases">
        <title>Sequencing the genomes of 1000 actinobacteria strains.</title>
        <authorList>
            <person name="Klenk H.-P."/>
        </authorList>
    </citation>
    <scope>NUCLEOTIDE SEQUENCE [LARGE SCALE GENOMIC DNA]</scope>
    <source>
        <strain evidence="3 4">DSM 44969</strain>
    </source>
</reference>
<dbReference type="InterPro" id="IPR016161">
    <property type="entry name" value="Ald_DH/histidinol_DH"/>
</dbReference>
<sequence>MTDIPTTVDRALAAAATAARPTARTSAADRAGWLRSAADALDAAAADLVPLAMSESHLPEARLTGELARTTFQARLFADRLDRGLLHDVRIDHADPDWSMGARPDIRRSSVPIGPVLVFAASNFPFAFSVFGGDTVSALAAGCPVVVKAHPGHPELSRRTASLIGKAFPEGVFGMVEGEQAGADAVRDSRIRAVGFTGSTGGGRALFDLAVGRPDPIPFYGELGSTNPVVVTPAGWATRAEEIATGFAGSVTLGSGQFCTKPGVLLVPDADAFLAAVPELSAGPMLNARIESGFRSTACEMATAATVVRGDVASGGPVLFRAGADDVLARPEILEQEVFGPAALVVEYSDVDQALAVLDVVGGHLTGTVQGAPGDPDAAEVIARLAEHAGRVLWNGWPTGVTVSDAQHHGGPYPSTTAPLHTSVGTAAAQRFLRPVAYQNLPEDLLPAELRDDATGPRRVDGAPRV</sequence>
<dbReference type="EMBL" id="SMFZ01000002">
    <property type="protein sequence ID" value="TCK21477.1"/>
    <property type="molecule type" value="Genomic_DNA"/>
</dbReference>
<dbReference type="RefSeq" id="WP_132430226.1">
    <property type="nucleotide sequence ID" value="NZ_SMFZ01000002.1"/>
</dbReference>
<comment type="caution">
    <text evidence="3">The sequence shown here is derived from an EMBL/GenBank/DDBJ whole genome shotgun (WGS) entry which is preliminary data.</text>
</comment>
<protein>
    <submittedName>
        <fullName evidence="3">NADP-dependent aldehyde dehydrogenase</fullName>
    </submittedName>
</protein>
<evidence type="ECO:0000313" key="4">
    <source>
        <dbReference type="Proteomes" id="UP000295560"/>
    </source>
</evidence>
<accession>A0A4R1HH10</accession>
<dbReference type="Proteomes" id="UP000295560">
    <property type="component" value="Unassembled WGS sequence"/>
</dbReference>
<dbReference type="Gene3D" id="3.40.309.10">
    <property type="entry name" value="Aldehyde Dehydrogenase, Chain A, domain 2"/>
    <property type="match status" value="1"/>
</dbReference>
<organism evidence="3 4">
    <name type="scientific">Pseudonocardia endophytica</name>
    <dbReference type="NCBI Taxonomy" id="401976"/>
    <lineage>
        <taxon>Bacteria</taxon>
        <taxon>Bacillati</taxon>
        <taxon>Actinomycetota</taxon>
        <taxon>Actinomycetes</taxon>
        <taxon>Pseudonocardiales</taxon>
        <taxon>Pseudonocardiaceae</taxon>
        <taxon>Pseudonocardia</taxon>
    </lineage>
</organism>
<dbReference type="InterPro" id="IPR015590">
    <property type="entry name" value="Aldehyde_DH_dom"/>
</dbReference>
<name>A0A4R1HH10_PSEEN</name>
<evidence type="ECO:0000259" key="2">
    <source>
        <dbReference type="Pfam" id="PF00171"/>
    </source>
</evidence>
<dbReference type="InterPro" id="IPR016162">
    <property type="entry name" value="Ald_DH_N"/>
</dbReference>
<dbReference type="OrthoDB" id="9770537at2"/>
<dbReference type="InterPro" id="IPR044151">
    <property type="entry name" value="ALDH_KGSADH"/>
</dbReference>
<feature type="domain" description="Aldehyde dehydrogenase" evidence="2">
    <location>
        <begin position="7"/>
        <end position="411"/>
    </location>
</feature>
<dbReference type="PANTHER" id="PTHR43353">
    <property type="entry name" value="SUCCINATE-SEMIALDEHYDE DEHYDROGENASE, MITOCHONDRIAL"/>
    <property type="match status" value="1"/>
</dbReference>
<evidence type="ECO:0000256" key="1">
    <source>
        <dbReference type="ARBA" id="ARBA00023002"/>
    </source>
</evidence>
<keyword evidence="4" id="KW-1185">Reference proteome</keyword>
<dbReference type="PANTHER" id="PTHR43353:SF3">
    <property type="entry name" value="ALDEHYDE DEHYDROGENASE-RELATED"/>
    <property type="match status" value="1"/>
</dbReference>
<dbReference type="CDD" id="cd07129">
    <property type="entry name" value="ALDH_KGSADH"/>
    <property type="match status" value="1"/>
</dbReference>
<proteinExistence type="predicted"/>
<evidence type="ECO:0000313" key="3">
    <source>
        <dbReference type="EMBL" id="TCK21477.1"/>
    </source>
</evidence>
<dbReference type="Pfam" id="PF00171">
    <property type="entry name" value="Aldedh"/>
    <property type="match status" value="1"/>
</dbReference>
<dbReference type="SUPFAM" id="SSF53720">
    <property type="entry name" value="ALDH-like"/>
    <property type="match status" value="1"/>
</dbReference>
<gene>
    <name evidence="3" type="ORF">EV378_5464</name>
</gene>
<dbReference type="AlphaFoldDB" id="A0A4R1HH10"/>
<dbReference type="InterPro" id="IPR016163">
    <property type="entry name" value="Ald_DH_C"/>
</dbReference>
<dbReference type="GO" id="GO:0016620">
    <property type="term" value="F:oxidoreductase activity, acting on the aldehyde or oxo group of donors, NAD or NADP as acceptor"/>
    <property type="evidence" value="ECO:0007669"/>
    <property type="project" value="InterPro"/>
</dbReference>
<dbReference type="InterPro" id="IPR050740">
    <property type="entry name" value="Aldehyde_DH_Superfamily"/>
</dbReference>
<dbReference type="Gene3D" id="3.40.605.10">
    <property type="entry name" value="Aldehyde Dehydrogenase, Chain A, domain 1"/>
    <property type="match status" value="1"/>
</dbReference>
<keyword evidence="1" id="KW-0560">Oxidoreductase</keyword>